<reference evidence="2" key="1">
    <citation type="submission" date="2023-03" db="EMBL/GenBank/DDBJ databases">
        <title>Massive genome expansion in bonnet fungi (Mycena s.s.) driven by repeated elements and novel gene families across ecological guilds.</title>
        <authorList>
            <consortium name="Lawrence Berkeley National Laboratory"/>
            <person name="Harder C.B."/>
            <person name="Miyauchi S."/>
            <person name="Viragh M."/>
            <person name="Kuo A."/>
            <person name="Thoen E."/>
            <person name="Andreopoulos B."/>
            <person name="Lu D."/>
            <person name="Skrede I."/>
            <person name="Drula E."/>
            <person name="Henrissat B."/>
            <person name="Morin E."/>
            <person name="Kohler A."/>
            <person name="Barry K."/>
            <person name="LaButti K."/>
            <person name="Morin E."/>
            <person name="Salamov A."/>
            <person name="Lipzen A."/>
            <person name="Mereny Z."/>
            <person name="Hegedus B."/>
            <person name="Baldrian P."/>
            <person name="Stursova M."/>
            <person name="Weitz H."/>
            <person name="Taylor A."/>
            <person name="Grigoriev I.V."/>
            <person name="Nagy L.G."/>
            <person name="Martin F."/>
            <person name="Kauserud H."/>
        </authorList>
    </citation>
    <scope>NUCLEOTIDE SEQUENCE</scope>
    <source>
        <strain evidence="2">CBHHK002</strain>
    </source>
</reference>
<name>A0AAD7EHC2_9AGAR</name>
<keyword evidence="3" id="KW-1185">Reference proteome</keyword>
<organism evidence="2 3">
    <name type="scientific">Mycena albidolilacea</name>
    <dbReference type="NCBI Taxonomy" id="1033008"/>
    <lineage>
        <taxon>Eukaryota</taxon>
        <taxon>Fungi</taxon>
        <taxon>Dikarya</taxon>
        <taxon>Basidiomycota</taxon>
        <taxon>Agaricomycotina</taxon>
        <taxon>Agaricomycetes</taxon>
        <taxon>Agaricomycetidae</taxon>
        <taxon>Agaricales</taxon>
        <taxon>Marasmiineae</taxon>
        <taxon>Mycenaceae</taxon>
        <taxon>Mycena</taxon>
    </lineage>
</organism>
<evidence type="ECO:0000313" key="3">
    <source>
        <dbReference type="Proteomes" id="UP001218218"/>
    </source>
</evidence>
<comment type="caution">
    <text evidence="2">The sequence shown here is derived from an EMBL/GenBank/DDBJ whole genome shotgun (WGS) entry which is preliminary data.</text>
</comment>
<dbReference type="Proteomes" id="UP001218218">
    <property type="component" value="Unassembled WGS sequence"/>
</dbReference>
<evidence type="ECO:0000256" key="1">
    <source>
        <dbReference type="SAM" id="MobiDB-lite"/>
    </source>
</evidence>
<dbReference type="AlphaFoldDB" id="A0AAD7EHC2"/>
<feature type="region of interest" description="Disordered" evidence="1">
    <location>
        <begin position="277"/>
        <end position="330"/>
    </location>
</feature>
<gene>
    <name evidence="2" type="ORF">DFH08DRAFT_1027772</name>
</gene>
<dbReference type="EMBL" id="JARIHO010000043">
    <property type="protein sequence ID" value="KAJ7325808.1"/>
    <property type="molecule type" value="Genomic_DNA"/>
</dbReference>
<sequence>MSAKIHQTSTSPAFPYGHAPAHSGFSTIPFQSVMPAPISAPTFYTVKPEAPAPVVPGAQTAARIFPVLEADGVGPFTSFPSAHVDNENYGLLYTYASFNEEPILALSANKRDDDTWTLCLPVPLPPTSNPTLRALTYLLKYATTGDNGNSTVQTDVLLTAAAPPAGIAPWPASHGVYRPGSGYAPRMVDAAWAHRLATALAEKSNGGGEGWSHFLDVQHLAPNVRVTDGVQPYVMFHVAEYPTARTVRSLAVEVSATWQREAVELIALAEAKRKADDAAEKATQEAAAKENREEEEKQARDHARQWMNDEREHRKAEAEEWKRAEDTRVDEKAWRVEERRTWNEREAREAAAAAAAATAAQAAPVPAATGPFSLVDAPAVADAAMQSFVEKKMAELKLKPCSSGLPFERYEDGYRCTGGGHSITFEQLGMKDFYTLTWGVLLPARTRG</sequence>
<protein>
    <submittedName>
        <fullName evidence="2">Uncharacterized protein</fullName>
    </submittedName>
</protein>
<accession>A0AAD7EHC2</accession>
<evidence type="ECO:0000313" key="2">
    <source>
        <dbReference type="EMBL" id="KAJ7325808.1"/>
    </source>
</evidence>
<proteinExistence type="predicted"/>